<dbReference type="Proteomes" id="UP001497623">
    <property type="component" value="Unassembled WGS sequence"/>
</dbReference>
<name>A0AAV2QW44_MEGNR</name>
<feature type="non-terminal residue" evidence="2">
    <location>
        <position position="380"/>
    </location>
</feature>
<dbReference type="InterPro" id="IPR051560">
    <property type="entry name" value="MAM_domain-containing"/>
</dbReference>
<dbReference type="CDD" id="cd06263">
    <property type="entry name" value="MAM"/>
    <property type="match status" value="1"/>
</dbReference>
<gene>
    <name evidence="2" type="ORF">MNOR_LOCUS17766</name>
</gene>
<dbReference type="Gene3D" id="2.60.120.200">
    <property type="match status" value="2"/>
</dbReference>
<dbReference type="GO" id="GO:0016020">
    <property type="term" value="C:membrane"/>
    <property type="evidence" value="ECO:0007669"/>
    <property type="project" value="InterPro"/>
</dbReference>
<dbReference type="Pfam" id="PF00629">
    <property type="entry name" value="MAM"/>
    <property type="match status" value="2"/>
</dbReference>
<sequence>IPVPTENGQFEILIDAIPGAEANGWVALDDLLLSPNAADCELKPPVATASPLPTTPLPTTNTPLPTTTEHTHVNSVACDFNYDLCGWKKINNDAQDDLEWQLGSSTIDDTGPEKDHTDGDGGQFLYVEHSQISNHTLTARTEIRSINITTEEGGVHCLKVWYWKNDNGKASFVINMYEAGTMSWISTLLELRSEDSDGDKWKKAQVEVGHIGKMQLGIIASAYKQWEGTIAIDDIGFSNKHCVPEHEVNGTLSCDFEESTLCGFQTHDPWTSTSWTWGTGGGEPFTDHTTNSNLGHKLYIRNSMTSGNEIARLISPDMTPLDKYFCYTFWYFILGEDTAQLAIHSRQNDEDSVELWATTGDHGFDWHGASVSGKADSVFK</sequence>
<dbReference type="EMBL" id="CAXKWB010012376">
    <property type="protein sequence ID" value="CAL4104411.1"/>
    <property type="molecule type" value="Genomic_DNA"/>
</dbReference>
<dbReference type="SUPFAM" id="SSF49899">
    <property type="entry name" value="Concanavalin A-like lectins/glucanases"/>
    <property type="match status" value="2"/>
</dbReference>
<dbReference type="PROSITE" id="PS50060">
    <property type="entry name" value="MAM_2"/>
    <property type="match status" value="3"/>
</dbReference>
<dbReference type="SMART" id="SM00137">
    <property type="entry name" value="MAM"/>
    <property type="match status" value="2"/>
</dbReference>
<dbReference type="InterPro" id="IPR000998">
    <property type="entry name" value="MAM_dom"/>
</dbReference>
<dbReference type="PANTHER" id="PTHR23282:SF101">
    <property type="entry name" value="MAM DOMAIN-CONTAINING PROTEIN"/>
    <property type="match status" value="1"/>
</dbReference>
<feature type="domain" description="MAM" evidence="1">
    <location>
        <begin position="1"/>
        <end position="42"/>
    </location>
</feature>
<protein>
    <recommendedName>
        <fullName evidence="1">MAM domain-containing protein</fullName>
    </recommendedName>
</protein>
<evidence type="ECO:0000313" key="2">
    <source>
        <dbReference type="EMBL" id="CAL4104411.1"/>
    </source>
</evidence>
<reference evidence="2 3" key="1">
    <citation type="submission" date="2024-05" db="EMBL/GenBank/DDBJ databases">
        <authorList>
            <person name="Wallberg A."/>
        </authorList>
    </citation>
    <scope>NUCLEOTIDE SEQUENCE [LARGE SCALE GENOMIC DNA]</scope>
</reference>
<proteinExistence type="predicted"/>
<feature type="non-terminal residue" evidence="2">
    <location>
        <position position="1"/>
    </location>
</feature>
<dbReference type="AlphaFoldDB" id="A0AAV2QW44"/>
<dbReference type="PANTHER" id="PTHR23282">
    <property type="entry name" value="APICAL ENDOSOMAL GLYCOPROTEIN PRECURSOR"/>
    <property type="match status" value="1"/>
</dbReference>
<feature type="domain" description="MAM" evidence="1">
    <location>
        <begin position="252"/>
        <end position="380"/>
    </location>
</feature>
<keyword evidence="3" id="KW-1185">Reference proteome</keyword>
<dbReference type="InterPro" id="IPR013320">
    <property type="entry name" value="ConA-like_dom_sf"/>
</dbReference>
<evidence type="ECO:0000313" key="3">
    <source>
        <dbReference type="Proteomes" id="UP001497623"/>
    </source>
</evidence>
<comment type="caution">
    <text evidence="2">The sequence shown here is derived from an EMBL/GenBank/DDBJ whole genome shotgun (WGS) entry which is preliminary data.</text>
</comment>
<evidence type="ECO:0000259" key="1">
    <source>
        <dbReference type="PROSITE" id="PS50060"/>
    </source>
</evidence>
<accession>A0AAV2QW44</accession>
<feature type="domain" description="MAM" evidence="1">
    <location>
        <begin position="76"/>
        <end position="244"/>
    </location>
</feature>
<organism evidence="2 3">
    <name type="scientific">Meganyctiphanes norvegica</name>
    <name type="common">Northern krill</name>
    <name type="synonym">Thysanopoda norvegica</name>
    <dbReference type="NCBI Taxonomy" id="48144"/>
    <lineage>
        <taxon>Eukaryota</taxon>
        <taxon>Metazoa</taxon>
        <taxon>Ecdysozoa</taxon>
        <taxon>Arthropoda</taxon>
        <taxon>Crustacea</taxon>
        <taxon>Multicrustacea</taxon>
        <taxon>Malacostraca</taxon>
        <taxon>Eumalacostraca</taxon>
        <taxon>Eucarida</taxon>
        <taxon>Euphausiacea</taxon>
        <taxon>Euphausiidae</taxon>
        <taxon>Meganyctiphanes</taxon>
    </lineage>
</organism>